<keyword evidence="7" id="KW-1185">Reference proteome</keyword>
<evidence type="ECO:0000313" key="6">
    <source>
        <dbReference type="EMBL" id="MDU0356112.1"/>
    </source>
</evidence>
<dbReference type="PANTHER" id="PTHR21235:SF2">
    <property type="entry name" value="IMIDAZOLE GLYCEROL PHOSPHATE SYNTHASE HISHF"/>
    <property type="match status" value="1"/>
</dbReference>
<evidence type="ECO:0000256" key="3">
    <source>
        <dbReference type="ARBA" id="ARBA00023102"/>
    </source>
</evidence>
<evidence type="ECO:0000256" key="4">
    <source>
        <dbReference type="ARBA" id="ARBA00029440"/>
    </source>
</evidence>
<comment type="caution">
    <text evidence="6">The sequence shown here is derived from an EMBL/GenBank/DDBJ whole genome shotgun (WGS) entry which is preliminary data.</text>
</comment>
<comment type="pathway">
    <text evidence="4">Amino-acid biosynthesis.</text>
</comment>
<dbReference type="Pfam" id="PF00977">
    <property type="entry name" value="His_biosynth"/>
    <property type="match status" value="1"/>
</dbReference>
<evidence type="ECO:0000313" key="7">
    <source>
        <dbReference type="Proteomes" id="UP001247805"/>
    </source>
</evidence>
<dbReference type="Gene3D" id="3.20.20.70">
    <property type="entry name" value="Aldolase class I"/>
    <property type="match status" value="1"/>
</dbReference>
<name>A0ABU3T1P1_9ALTE</name>
<evidence type="ECO:0000256" key="1">
    <source>
        <dbReference type="ARBA" id="ARBA00009667"/>
    </source>
</evidence>
<comment type="similarity">
    <text evidence="1 5">Belongs to the HisA/HisF family.</text>
</comment>
<evidence type="ECO:0000256" key="5">
    <source>
        <dbReference type="RuleBase" id="RU003657"/>
    </source>
</evidence>
<dbReference type="Proteomes" id="UP001247805">
    <property type="component" value="Unassembled WGS sequence"/>
</dbReference>
<protein>
    <submittedName>
        <fullName evidence="6">HisA/HisF-related TIM barrel protein</fullName>
    </submittedName>
</protein>
<dbReference type="InterPro" id="IPR050064">
    <property type="entry name" value="IGPS_HisA/HisF"/>
</dbReference>
<accession>A0ABU3T1P1</accession>
<reference evidence="6 7" key="1">
    <citation type="submission" date="2023-10" db="EMBL/GenBank/DDBJ databases">
        <title>Glaciecola aquimarina strain GGW-M5 nov., isolated from a coastal seawater.</title>
        <authorList>
            <person name="Bayburt H."/>
            <person name="Kim J.M."/>
            <person name="Choi B.J."/>
            <person name="Jeon C.O."/>
        </authorList>
    </citation>
    <scope>NUCLEOTIDE SEQUENCE [LARGE SCALE GENOMIC DNA]</scope>
    <source>
        <strain evidence="6 7">KCTC 32108</strain>
    </source>
</reference>
<sequence>MQSRNFRLQRVGNIDWLEKNYKFQKISFSLDELVVFNATKTEKNIEEFAKVVTRLVDDVFIPVAAGGGIRKIEDAELLFKSGADKVILNTPLYENPELAKEIVNRYGSQSLVASVDYRLEKDIPVIYIKDGTLAIPLGMGEYLQYLSRLGVGEIVLNSIDQDGTGFGYDLSTLQKYEKSVTVPLLIMGGW</sequence>
<evidence type="ECO:0000256" key="2">
    <source>
        <dbReference type="ARBA" id="ARBA00022605"/>
    </source>
</evidence>
<dbReference type="InterPro" id="IPR006062">
    <property type="entry name" value="His_biosynth"/>
</dbReference>
<dbReference type="PANTHER" id="PTHR21235">
    <property type="entry name" value="IMIDAZOLE GLYCEROL PHOSPHATE SYNTHASE SUBUNIT HISF/H IGP SYNTHASE SUBUNIT HISF/H"/>
    <property type="match status" value="1"/>
</dbReference>
<dbReference type="SUPFAM" id="SSF51366">
    <property type="entry name" value="Ribulose-phoshate binding barrel"/>
    <property type="match status" value="1"/>
</dbReference>
<proteinExistence type="inferred from homology"/>
<keyword evidence="3 5" id="KW-0368">Histidine biosynthesis</keyword>
<dbReference type="EMBL" id="JAWDIO010000002">
    <property type="protein sequence ID" value="MDU0356112.1"/>
    <property type="molecule type" value="Genomic_DNA"/>
</dbReference>
<organism evidence="6 7">
    <name type="scientific">Paraglaciecola aquimarina</name>
    <dbReference type="NCBI Taxonomy" id="1235557"/>
    <lineage>
        <taxon>Bacteria</taxon>
        <taxon>Pseudomonadati</taxon>
        <taxon>Pseudomonadota</taxon>
        <taxon>Gammaproteobacteria</taxon>
        <taxon>Alteromonadales</taxon>
        <taxon>Alteromonadaceae</taxon>
        <taxon>Paraglaciecola</taxon>
    </lineage>
</organism>
<dbReference type="InterPro" id="IPR013785">
    <property type="entry name" value="Aldolase_TIM"/>
</dbReference>
<dbReference type="InterPro" id="IPR011060">
    <property type="entry name" value="RibuloseP-bd_barrel"/>
</dbReference>
<gene>
    <name evidence="6" type="ORF">RS130_21435</name>
</gene>
<dbReference type="RefSeq" id="WP_316027619.1">
    <property type="nucleotide sequence ID" value="NZ_JAWDIO010000002.1"/>
</dbReference>
<keyword evidence="2 5" id="KW-0028">Amino-acid biosynthesis</keyword>